<dbReference type="PANTHER" id="PTHR44942:SF4">
    <property type="entry name" value="METHYLTRANSFERASE TYPE 11 DOMAIN-CONTAINING PROTEIN"/>
    <property type="match status" value="1"/>
</dbReference>
<dbReference type="GO" id="GO:0032259">
    <property type="term" value="P:methylation"/>
    <property type="evidence" value="ECO:0007669"/>
    <property type="project" value="UniProtKB-KW"/>
</dbReference>
<dbReference type="EC" id="2.1.1.-" evidence="4"/>
<sequence>MKNYGHELFKGTASYYSAYRPLYPSELVRWIVNRFSLDGQGNMLDLGCGTGQLMMRFSDWFERLVGVDSEQEMIDEALRRSEEARIDNIKWITADAESYLQNTNEIFRVVTIAKAFHWMDRKAVLDDLYNKIQLDGGVAIIDHYAPHKEPLPWQAELQKIIKLWYGEERRAGNTTYSHPQISHEEIVAQSRFELEVHRLPTYEQQWTIQSIIGNLYSTSYGSRRFLGDRAASFEQELEKALLRIDNSGIFTEEIDLSIILAMNVSER</sequence>
<dbReference type="InterPro" id="IPR029063">
    <property type="entry name" value="SAM-dependent_MTases_sf"/>
</dbReference>
<evidence type="ECO:0000256" key="1">
    <source>
        <dbReference type="ARBA" id="ARBA00022603"/>
    </source>
</evidence>
<name>A0ABW3D7Q9_9BACL</name>
<organism evidence="4 5">
    <name type="scientific">Paenibacillus residui</name>
    <dbReference type="NCBI Taxonomy" id="629724"/>
    <lineage>
        <taxon>Bacteria</taxon>
        <taxon>Bacillati</taxon>
        <taxon>Bacillota</taxon>
        <taxon>Bacilli</taxon>
        <taxon>Bacillales</taxon>
        <taxon>Paenibacillaceae</taxon>
        <taxon>Paenibacillus</taxon>
    </lineage>
</organism>
<feature type="domain" description="Methyltransferase" evidence="3">
    <location>
        <begin position="44"/>
        <end position="130"/>
    </location>
</feature>
<keyword evidence="5" id="KW-1185">Reference proteome</keyword>
<gene>
    <name evidence="4" type="ORF">ACFQ03_10005</name>
</gene>
<dbReference type="Pfam" id="PF13649">
    <property type="entry name" value="Methyltransf_25"/>
    <property type="match status" value="1"/>
</dbReference>
<accession>A0ABW3D7Q9</accession>
<evidence type="ECO:0000259" key="3">
    <source>
        <dbReference type="Pfam" id="PF13649"/>
    </source>
</evidence>
<dbReference type="InterPro" id="IPR051052">
    <property type="entry name" value="Diverse_substrate_MTase"/>
</dbReference>
<evidence type="ECO:0000256" key="2">
    <source>
        <dbReference type="ARBA" id="ARBA00022679"/>
    </source>
</evidence>
<dbReference type="CDD" id="cd02440">
    <property type="entry name" value="AdoMet_MTases"/>
    <property type="match status" value="1"/>
</dbReference>
<dbReference type="RefSeq" id="WP_379287876.1">
    <property type="nucleotide sequence ID" value="NZ_JBHTIU010000030.1"/>
</dbReference>
<evidence type="ECO:0000313" key="5">
    <source>
        <dbReference type="Proteomes" id="UP001597120"/>
    </source>
</evidence>
<dbReference type="SUPFAM" id="SSF53335">
    <property type="entry name" value="S-adenosyl-L-methionine-dependent methyltransferases"/>
    <property type="match status" value="1"/>
</dbReference>
<protein>
    <submittedName>
        <fullName evidence="4">Class I SAM-dependent methyltransferase</fullName>
        <ecNumber evidence="4">2.1.1.-</ecNumber>
    </submittedName>
</protein>
<dbReference type="InterPro" id="IPR041698">
    <property type="entry name" value="Methyltransf_25"/>
</dbReference>
<dbReference type="PANTHER" id="PTHR44942">
    <property type="entry name" value="METHYLTRANSF_11 DOMAIN-CONTAINING PROTEIN"/>
    <property type="match status" value="1"/>
</dbReference>
<keyword evidence="2 4" id="KW-0808">Transferase</keyword>
<evidence type="ECO:0000313" key="4">
    <source>
        <dbReference type="EMBL" id="MFD0869483.1"/>
    </source>
</evidence>
<dbReference type="Gene3D" id="3.40.50.150">
    <property type="entry name" value="Vaccinia Virus protein VP39"/>
    <property type="match status" value="1"/>
</dbReference>
<proteinExistence type="predicted"/>
<reference evidence="5" key="1">
    <citation type="journal article" date="2019" name="Int. J. Syst. Evol. Microbiol.">
        <title>The Global Catalogue of Microorganisms (GCM) 10K type strain sequencing project: providing services to taxonomists for standard genome sequencing and annotation.</title>
        <authorList>
            <consortium name="The Broad Institute Genomics Platform"/>
            <consortium name="The Broad Institute Genome Sequencing Center for Infectious Disease"/>
            <person name="Wu L."/>
            <person name="Ma J."/>
        </authorList>
    </citation>
    <scope>NUCLEOTIDE SEQUENCE [LARGE SCALE GENOMIC DNA]</scope>
    <source>
        <strain evidence="5">CCUG 57263</strain>
    </source>
</reference>
<keyword evidence="1 4" id="KW-0489">Methyltransferase</keyword>
<comment type="caution">
    <text evidence="4">The sequence shown here is derived from an EMBL/GenBank/DDBJ whole genome shotgun (WGS) entry which is preliminary data.</text>
</comment>
<dbReference type="GO" id="GO:0008168">
    <property type="term" value="F:methyltransferase activity"/>
    <property type="evidence" value="ECO:0007669"/>
    <property type="project" value="UniProtKB-KW"/>
</dbReference>
<dbReference type="EMBL" id="JBHTIU010000030">
    <property type="protein sequence ID" value="MFD0869483.1"/>
    <property type="molecule type" value="Genomic_DNA"/>
</dbReference>
<dbReference type="Proteomes" id="UP001597120">
    <property type="component" value="Unassembled WGS sequence"/>
</dbReference>